<protein>
    <submittedName>
        <fullName evidence="2">Uncharacterized protein</fullName>
    </submittedName>
</protein>
<dbReference type="EMBL" id="VSSQ01000444">
    <property type="protein sequence ID" value="MPL94860.1"/>
    <property type="molecule type" value="Genomic_DNA"/>
</dbReference>
<sequence>MLRLYPIEFFLRAIPESFIVIFAIYIFSKTEINKKRYLITSITFSLIIYIVRMLPISYGVHMILSVLFLLFIMAYYNKLDVINAIKSIILVYLIQLISEAINVLMLNFMKFDLETLLKDPISKTILGIPSLAITAIMISIFYIINKKRRKLKKI</sequence>
<keyword evidence="1" id="KW-0812">Transmembrane</keyword>
<comment type="caution">
    <text evidence="2">The sequence shown here is derived from an EMBL/GenBank/DDBJ whole genome shotgun (WGS) entry which is preliminary data.</text>
</comment>
<feature type="transmembrane region" description="Helical" evidence="1">
    <location>
        <begin position="121"/>
        <end position="144"/>
    </location>
</feature>
<organism evidence="2">
    <name type="scientific">bioreactor metagenome</name>
    <dbReference type="NCBI Taxonomy" id="1076179"/>
    <lineage>
        <taxon>unclassified sequences</taxon>
        <taxon>metagenomes</taxon>
        <taxon>ecological metagenomes</taxon>
    </lineage>
</organism>
<reference evidence="2" key="1">
    <citation type="submission" date="2019-08" db="EMBL/GenBank/DDBJ databases">
        <authorList>
            <person name="Kucharzyk K."/>
            <person name="Murdoch R.W."/>
            <person name="Higgins S."/>
            <person name="Loffler F."/>
        </authorList>
    </citation>
    <scope>NUCLEOTIDE SEQUENCE</scope>
</reference>
<accession>A0A644VUH0</accession>
<proteinExistence type="predicted"/>
<evidence type="ECO:0000256" key="1">
    <source>
        <dbReference type="SAM" id="Phobius"/>
    </source>
</evidence>
<feature type="transmembrane region" description="Helical" evidence="1">
    <location>
        <begin position="37"/>
        <end position="54"/>
    </location>
</feature>
<feature type="transmembrane region" description="Helical" evidence="1">
    <location>
        <begin position="89"/>
        <end position="109"/>
    </location>
</feature>
<dbReference type="AlphaFoldDB" id="A0A644VUH0"/>
<evidence type="ECO:0000313" key="2">
    <source>
        <dbReference type="EMBL" id="MPL94860.1"/>
    </source>
</evidence>
<feature type="transmembrane region" description="Helical" evidence="1">
    <location>
        <begin position="60"/>
        <end position="77"/>
    </location>
</feature>
<name>A0A644VUH0_9ZZZZ</name>
<keyword evidence="1" id="KW-0472">Membrane</keyword>
<gene>
    <name evidence="2" type="ORF">SDC9_41018</name>
</gene>
<keyword evidence="1" id="KW-1133">Transmembrane helix</keyword>
<feature type="transmembrane region" description="Helical" evidence="1">
    <location>
        <begin position="6"/>
        <end position="25"/>
    </location>
</feature>